<dbReference type="Proteomes" id="UP001561046">
    <property type="component" value="Unassembled WGS sequence"/>
</dbReference>
<dbReference type="PANTHER" id="PTHR45138">
    <property type="entry name" value="REGULATORY COMPONENTS OF SENSORY TRANSDUCTION SYSTEM"/>
    <property type="match status" value="1"/>
</dbReference>
<keyword evidence="4" id="KW-0808">Transferase</keyword>
<dbReference type="InterPro" id="IPR043128">
    <property type="entry name" value="Rev_trsase/Diguanyl_cyclase"/>
</dbReference>
<evidence type="ECO:0000256" key="1">
    <source>
        <dbReference type="ARBA" id="ARBA00012528"/>
    </source>
</evidence>
<feature type="transmembrane region" description="Helical" evidence="2">
    <location>
        <begin position="20"/>
        <end position="41"/>
    </location>
</feature>
<evidence type="ECO:0000313" key="4">
    <source>
        <dbReference type="EMBL" id="MEX8194022.1"/>
    </source>
</evidence>
<dbReference type="CDD" id="cd01949">
    <property type="entry name" value="GGDEF"/>
    <property type="match status" value="1"/>
</dbReference>
<protein>
    <recommendedName>
        <fullName evidence="1">diguanylate cyclase</fullName>
        <ecNumber evidence="1">2.7.7.65</ecNumber>
    </recommendedName>
</protein>
<sequence length="366" mass="40859">MHTDAAQFERWRKRTWQLHISVMLSHVYAFALFLGHCWAGYADWSAVLWYGLWVVAGMGFITWAYASGWSQTRRDPGLFLMHQLLSISAVLGLLLAQPQVAFQAMVMLLAFSADGFLARRRTSFWMTWSGTLVAVAVIIYLKGPQMRMTTDTLAGQLLAFAVMVGGVFRCSLLVTYFRGMQYRLRAAHDKLAEALAQIEELVRFDELTGVANRKGVTERLHQCIEAAARHGRPLCVGLLDIDHFKQINDRYGHDGGDAVLRAFGRLLFTQIRASDCAGRYGGEEFLLIMPDTELHQAQVLLERIRQQTALLRVHADIQISCTVGVSQYRPGEPGEAMVSRADAAMYAGKASGRNRVVLDRGSSEAA</sequence>
<keyword evidence="2" id="KW-1133">Transmembrane helix</keyword>
<dbReference type="PROSITE" id="PS50887">
    <property type="entry name" value="GGDEF"/>
    <property type="match status" value="1"/>
</dbReference>
<dbReference type="Gene3D" id="3.30.70.270">
    <property type="match status" value="1"/>
</dbReference>
<feature type="transmembrane region" description="Helical" evidence="2">
    <location>
        <begin position="153"/>
        <end position="177"/>
    </location>
</feature>
<evidence type="ECO:0000259" key="3">
    <source>
        <dbReference type="PROSITE" id="PS50887"/>
    </source>
</evidence>
<dbReference type="PANTHER" id="PTHR45138:SF24">
    <property type="entry name" value="DIGUANYLATE CYCLASE DGCC-RELATED"/>
    <property type="match status" value="1"/>
</dbReference>
<dbReference type="InterPro" id="IPR000160">
    <property type="entry name" value="GGDEF_dom"/>
</dbReference>
<evidence type="ECO:0000313" key="5">
    <source>
        <dbReference type="Proteomes" id="UP001561046"/>
    </source>
</evidence>
<dbReference type="SUPFAM" id="SSF55073">
    <property type="entry name" value="Nucleotide cyclase"/>
    <property type="match status" value="1"/>
</dbReference>
<keyword evidence="2" id="KW-0812">Transmembrane</keyword>
<gene>
    <name evidence="4" type="ORF">AB6724_14365</name>
</gene>
<feature type="transmembrane region" description="Helical" evidence="2">
    <location>
        <begin position="47"/>
        <end position="66"/>
    </location>
</feature>
<proteinExistence type="predicted"/>
<feature type="domain" description="GGDEF" evidence="3">
    <location>
        <begin position="232"/>
        <end position="361"/>
    </location>
</feature>
<dbReference type="EC" id="2.7.7.65" evidence="1"/>
<keyword evidence="4" id="KW-0548">Nucleotidyltransferase</keyword>
<dbReference type="GO" id="GO:0052621">
    <property type="term" value="F:diguanylate cyclase activity"/>
    <property type="evidence" value="ECO:0007669"/>
    <property type="project" value="UniProtKB-EC"/>
</dbReference>
<feature type="transmembrane region" description="Helical" evidence="2">
    <location>
        <begin position="124"/>
        <end position="141"/>
    </location>
</feature>
<dbReference type="RefSeq" id="WP_369339207.1">
    <property type="nucleotide sequence ID" value="NZ_JBFYGN010000016.1"/>
</dbReference>
<reference evidence="4 5" key="1">
    <citation type="journal article" date="2013" name="Int. J. Syst. Evol. Microbiol.">
        <title>Comamonas guangdongensis sp. nov., isolated from subterranean forest sediment, and emended description of the genus Comamonas.</title>
        <authorList>
            <person name="Zhang J."/>
            <person name="Wang Y."/>
            <person name="Zhou S."/>
            <person name="Wu C."/>
            <person name="He J."/>
            <person name="Li F."/>
        </authorList>
    </citation>
    <scope>NUCLEOTIDE SEQUENCE [LARGE SCALE GENOMIC DNA]</scope>
    <source>
        <strain evidence="4 5">CCTCC AB2011133</strain>
    </source>
</reference>
<keyword evidence="2" id="KW-0472">Membrane</keyword>
<organism evidence="4 5">
    <name type="scientific">Comamonas guangdongensis</name>
    <dbReference type="NCBI Taxonomy" id="510515"/>
    <lineage>
        <taxon>Bacteria</taxon>
        <taxon>Pseudomonadati</taxon>
        <taxon>Pseudomonadota</taxon>
        <taxon>Betaproteobacteria</taxon>
        <taxon>Burkholderiales</taxon>
        <taxon>Comamonadaceae</taxon>
        <taxon>Comamonas</taxon>
    </lineage>
</organism>
<dbReference type="Pfam" id="PF00990">
    <property type="entry name" value="GGDEF"/>
    <property type="match status" value="1"/>
</dbReference>
<dbReference type="EMBL" id="JBFYGN010000016">
    <property type="protein sequence ID" value="MEX8194022.1"/>
    <property type="molecule type" value="Genomic_DNA"/>
</dbReference>
<comment type="caution">
    <text evidence="4">The sequence shown here is derived from an EMBL/GenBank/DDBJ whole genome shotgun (WGS) entry which is preliminary data.</text>
</comment>
<evidence type="ECO:0000256" key="2">
    <source>
        <dbReference type="SAM" id="Phobius"/>
    </source>
</evidence>
<dbReference type="InterPro" id="IPR050469">
    <property type="entry name" value="Diguanylate_Cyclase"/>
</dbReference>
<dbReference type="NCBIfam" id="TIGR00254">
    <property type="entry name" value="GGDEF"/>
    <property type="match status" value="1"/>
</dbReference>
<keyword evidence="5" id="KW-1185">Reference proteome</keyword>
<dbReference type="SMART" id="SM00267">
    <property type="entry name" value="GGDEF"/>
    <property type="match status" value="1"/>
</dbReference>
<dbReference type="InterPro" id="IPR029787">
    <property type="entry name" value="Nucleotide_cyclase"/>
</dbReference>
<name>A0ABV3ZWW5_9BURK</name>
<accession>A0ABV3ZWW5</accession>